<feature type="compositionally biased region" description="Low complexity" evidence="6">
    <location>
        <begin position="266"/>
        <end position="283"/>
    </location>
</feature>
<dbReference type="GO" id="GO:0022625">
    <property type="term" value="C:cytosolic large ribosomal subunit"/>
    <property type="evidence" value="ECO:0007669"/>
    <property type="project" value="TreeGrafter"/>
</dbReference>
<dbReference type="PANTHER" id="PTHR19970:SF0">
    <property type="entry name" value="LARGE RIBOSOMAL SUBUNIT PROTEIN EL39"/>
    <property type="match status" value="1"/>
</dbReference>
<dbReference type="EMBL" id="JAHWGI010001411">
    <property type="protein sequence ID" value="KAK3930437.1"/>
    <property type="molecule type" value="Genomic_DNA"/>
</dbReference>
<dbReference type="SUPFAM" id="SSF48662">
    <property type="entry name" value="Ribosomal protein L39e"/>
    <property type="match status" value="1"/>
</dbReference>
<dbReference type="Proteomes" id="UP001219518">
    <property type="component" value="Unassembled WGS sequence"/>
</dbReference>
<keyword evidence="8" id="KW-1185">Reference proteome</keyword>
<evidence type="ECO:0000256" key="6">
    <source>
        <dbReference type="SAM" id="MobiDB-lite"/>
    </source>
</evidence>
<evidence type="ECO:0000256" key="3">
    <source>
        <dbReference type="ARBA" id="ARBA00023274"/>
    </source>
</evidence>
<dbReference type="GO" id="GO:0006412">
    <property type="term" value="P:translation"/>
    <property type="evidence" value="ECO:0007669"/>
    <property type="project" value="InterPro"/>
</dbReference>
<dbReference type="Pfam" id="PF00832">
    <property type="entry name" value="Ribosomal_L39"/>
    <property type="match status" value="1"/>
</dbReference>
<organism evidence="7 8">
    <name type="scientific">Frankliniella fusca</name>
    <dbReference type="NCBI Taxonomy" id="407009"/>
    <lineage>
        <taxon>Eukaryota</taxon>
        <taxon>Metazoa</taxon>
        <taxon>Ecdysozoa</taxon>
        <taxon>Arthropoda</taxon>
        <taxon>Hexapoda</taxon>
        <taxon>Insecta</taxon>
        <taxon>Pterygota</taxon>
        <taxon>Neoptera</taxon>
        <taxon>Paraneoptera</taxon>
        <taxon>Thysanoptera</taxon>
        <taxon>Terebrantia</taxon>
        <taxon>Thripoidea</taxon>
        <taxon>Thripidae</taxon>
        <taxon>Frankliniella</taxon>
    </lineage>
</organism>
<dbReference type="GO" id="GO:0003735">
    <property type="term" value="F:structural constituent of ribosome"/>
    <property type="evidence" value="ECO:0007669"/>
    <property type="project" value="InterPro"/>
</dbReference>
<evidence type="ECO:0000256" key="1">
    <source>
        <dbReference type="ARBA" id="ARBA00009339"/>
    </source>
</evidence>
<keyword evidence="3" id="KW-0687">Ribonucleoprotein</keyword>
<feature type="compositionally biased region" description="Polar residues" evidence="6">
    <location>
        <begin position="234"/>
        <end position="245"/>
    </location>
</feature>
<feature type="region of interest" description="Disordered" evidence="6">
    <location>
        <begin position="228"/>
        <end position="285"/>
    </location>
</feature>
<evidence type="ECO:0000256" key="4">
    <source>
        <dbReference type="ARBA" id="ARBA00035234"/>
    </source>
</evidence>
<dbReference type="AlphaFoldDB" id="A0AAE1HYZ5"/>
<evidence type="ECO:0000256" key="5">
    <source>
        <dbReference type="ARBA" id="ARBA00035339"/>
    </source>
</evidence>
<proteinExistence type="inferred from homology"/>
<protein>
    <recommendedName>
        <fullName evidence="4">Large ribosomal subunit protein eL39</fullName>
    </recommendedName>
    <alternativeName>
        <fullName evidence="5">60S ribosomal protein L39</fullName>
    </alternativeName>
</protein>
<keyword evidence="2 7" id="KW-0689">Ribosomal protein</keyword>
<dbReference type="PANTHER" id="PTHR19970">
    <property type="entry name" value="RIBOSOMAL PROTEIN L39E"/>
    <property type="match status" value="1"/>
</dbReference>
<accession>A0AAE1HYZ5</accession>
<dbReference type="InterPro" id="IPR000077">
    <property type="entry name" value="Ribosomal_eL39"/>
</dbReference>
<reference evidence="7" key="2">
    <citation type="journal article" date="2023" name="BMC Genomics">
        <title>Pest status, molecular evolution, and epigenetic factors derived from the genome assembly of Frankliniella fusca, a thysanopteran phytovirus vector.</title>
        <authorList>
            <person name="Catto M.A."/>
            <person name="Labadie P.E."/>
            <person name="Jacobson A.L."/>
            <person name="Kennedy G.G."/>
            <person name="Srinivasan R."/>
            <person name="Hunt B.G."/>
        </authorList>
    </citation>
    <scope>NUCLEOTIDE SEQUENCE</scope>
    <source>
        <strain evidence="7">PL_HMW_Pooled</strain>
    </source>
</reference>
<reference evidence="7" key="1">
    <citation type="submission" date="2021-07" db="EMBL/GenBank/DDBJ databases">
        <authorList>
            <person name="Catto M.A."/>
            <person name="Jacobson A."/>
            <person name="Kennedy G."/>
            <person name="Labadie P."/>
            <person name="Hunt B.G."/>
            <person name="Srinivasan R."/>
        </authorList>
    </citation>
    <scope>NUCLEOTIDE SEQUENCE</scope>
    <source>
        <strain evidence="7">PL_HMW_Pooled</strain>
        <tissue evidence="7">Head</tissue>
    </source>
</reference>
<dbReference type="Gene3D" id="1.10.1620.10">
    <property type="entry name" value="Ribosomal protein L39e"/>
    <property type="match status" value="1"/>
</dbReference>
<dbReference type="InterPro" id="IPR023626">
    <property type="entry name" value="Ribosomal_eL39_dom_sf"/>
</dbReference>
<comment type="similarity">
    <text evidence="1">Belongs to the eukaryotic ribosomal protein eL39 family.</text>
</comment>
<dbReference type="HAMAP" id="MF_00629">
    <property type="entry name" value="Ribosomal_eL39"/>
    <property type="match status" value="1"/>
</dbReference>
<dbReference type="InterPro" id="IPR020083">
    <property type="entry name" value="Ribosomal_eL39_CS"/>
</dbReference>
<sequence>MYGTKFLGVGGGGVSGAPLTFGVLDRLVGDDLRRQPVAQRVEHVVGAADEAPAALWLQRLQRLEQLPGGRDRVQVRPDLGTRREHNAISVCGMSKDEVGCRLIQNIALRALRPCCTYSGAPCWRMVVLHGCEEDGQRYESDLRNRFAELSGKVYPEVKRVRIQVGLLGRIAGWVGSPAALGCATGLPTPAGAPLTYLSLLEGGFSTAARSGSAWLPNGAMADLREARCAPRSPSPGTTCAGTLSTESRRKPAARRAARSRADRLRPALGSSATTSSSSTAASARPRLHRAMLPGASVLLAGRETEKPRCQESGHKTFKIKQKLAKKLKQNRPIPQWIRMRTGNTIRYNAKRRHWRRTKLKL</sequence>
<comment type="caution">
    <text evidence="7">The sequence shown here is derived from an EMBL/GenBank/DDBJ whole genome shotgun (WGS) entry which is preliminary data.</text>
</comment>
<evidence type="ECO:0000313" key="8">
    <source>
        <dbReference type="Proteomes" id="UP001219518"/>
    </source>
</evidence>
<gene>
    <name evidence="7" type="ORF">KUF71_005171</name>
</gene>
<dbReference type="PROSITE" id="PS00051">
    <property type="entry name" value="RIBOSOMAL_L39E"/>
    <property type="match status" value="1"/>
</dbReference>
<dbReference type="FunFam" id="1.10.1620.10:FF:000001">
    <property type="entry name" value="60S ribosomal protein-like L39"/>
    <property type="match status" value="1"/>
</dbReference>
<name>A0AAE1HYZ5_9NEOP</name>
<evidence type="ECO:0000256" key="2">
    <source>
        <dbReference type="ARBA" id="ARBA00022980"/>
    </source>
</evidence>
<evidence type="ECO:0000313" key="7">
    <source>
        <dbReference type="EMBL" id="KAK3930437.1"/>
    </source>
</evidence>